<reference evidence="1" key="1">
    <citation type="submission" date="2020-04" db="EMBL/GenBank/DDBJ databases">
        <authorList>
            <person name="Zhang T."/>
        </authorList>
    </citation>
    <scope>NUCLEOTIDE SEQUENCE</scope>
    <source>
        <strain evidence="1">HKST-UBA02</strain>
    </source>
</reference>
<dbReference type="Proteomes" id="UP000739538">
    <property type="component" value="Unassembled WGS sequence"/>
</dbReference>
<evidence type="ECO:0000313" key="2">
    <source>
        <dbReference type="Proteomes" id="UP000739538"/>
    </source>
</evidence>
<name>A0A956SFE6_UNCEI</name>
<evidence type="ECO:0000313" key="1">
    <source>
        <dbReference type="EMBL" id="MCA9758677.1"/>
    </source>
</evidence>
<comment type="caution">
    <text evidence="1">The sequence shown here is derived from an EMBL/GenBank/DDBJ whole genome shotgun (WGS) entry which is preliminary data.</text>
</comment>
<proteinExistence type="predicted"/>
<gene>
    <name evidence="1" type="ORF">KDA27_22985</name>
</gene>
<accession>A0A956SFE6</accession>
<dbReference type="EMBL" id="JAGQHS010000198">
    <property type="protein sequence ID" value="MCA9758677.1"/>
    <property type="molecule type" value="Genomic_DNA"/>
</dbReference>
<protein>
    <submittedName>
        <fullName evidence="1">Uncharacterized protein</fullName>
    </submittedName>
</protein>
<dbReference type="AlphaFoldDB" id="A0A956SFE6"/>
<reference evidence="1" key="2">
    <citation type="journal article" date="2021" name="Microbiome">
        <title>Successional dynamics and alternative stable states in a saline activated sludge microbial community over 9 years.</title>
        <authorList>
            <person name="Wang Y."/>
            <person name="Ye J."/>
            <person name="Ju F."/>
            <person name="Liu L."/>
            <person name="Boyd J.A."/>
            <person name="Deng Y."/>
            <person name="Parks D.H."/>
            <person name="Jiang X."/>
            <person name="Yin X."/>
            <person name="Woodcroft B.J."/>
            <person name="Tyson G.W."/>
            <person name="Hugenholtz P."/>
            <person name="Polz M.F."/>
            <person name="Zhang T."/>
        </authorList>
    </citation>
    <scope>NUCLEOTIDE SEQUENCE</scope>
    <source>
        <strain evidence="1">HKST-UBA02</strain>
    </source>
</reference>
<sequence length="89" mass="10265">MQGYVPQSPDTDPDAERIQIERLREMTYADRFALLESLVQMSDQLSRAGIRLRYPDADEREIGLRAAALRLPPEVMRSVYGWDPDREGL</sequence>
<organism evidence="1 2">
    <name type="scientific">Eiseniibacteriota bacterium</name>
    <dbReference type="NCBI Taxonomy" id="2212470"/>
    <lineage>
        <taxon>Bacteria</taxon>
        <taxon>Candidatus Eiseniibacteriota</taxon>
    </lineage>
</organism>